<evidence type="ECO:0000256" key="10">
    <source>
        <dbReference type="SAM" id="Phobius"/>
    </source>
</evidence>
<evidence type="ECO:0000256" key="7">
    <source>
        <dbReference type="ARBA" id="ARBA00022989"/>
    </source>
</evidence>
<dbReference type="Pfam" id="PF09756">
    <property type="entry name" value="DDRGK"/>
    <property type="match status" value="1"/>
</dbReference>
<evidence type="ECO:0000256" key="9">
    <source>
        <dbReference type="SAM" id="MobiDB-lite"/>
    </source>
</evidence>
<dbReference type="OrthoDB" id="2285710at2759"/>
<evidence type="ECO:0000256" key="8">
    <source>
        <dbReference type="ARBA" id="ARBA00023136"/>
    </source>
</evidence>
<dbReference type="FunFam" id="1.10.10.10:FF:000143">
    <property type="entry name" value="DDRGK domain-containing protein 1"/>
    <property type="match status" value="1"/>
</dbReference>
<comment type="similarity">
    <text evidence="2">Belongs to the DDRGK1 family.</text>
</comment>
<accession>E3MI16</accession>
<reference evidence="11" key="1">
    <citation type="submission" date="2007-07" db="EMBL/GenBank/DDBJ databases">
        <title>PCAP assembly of the Caenorhabditis remanei genome.</title>
        <authorList>
            <consortium name="The Caenorhabditis remanei Sequencing Consortium"/>
            <person name="Wilson R.K."/>
        </authorList>
    </citation>
    <scope>NUCLEOTIDE SEQUENCE [LARGE SCALE GENOMIC DNA]</scope>
    <source>
        <strain evidence="11">PB4641</strain>
    </source>
</reference>
<evidence type="ECO:0000256" key="3">
    <source>
        <dbReference type="ARBA" id="ARBA00018218"/>
    </source>
</evidence>
<keyword evidence="4 10" id="KW-0812">Transmembrane</keyword>
<organism evidence="12">
    <name type="scientific">Caenorhabditis remanei</name>
    <name type="common">Caenorhabditis vulgaris</name>
    <dbReference type="NCBI Taxonomy" id="31234"/>
    <lineage>
        <taxon>Eukaryota</taxon>
        <taxon>Metazoa</taxon>
        <taxon>Ecdysozoa</taxon>
        <taxon>Nematoda</taxon>
        <taxon>Chromadorea</taxon>
        <taxon>Rhabditida</taxon>
        <taxon>Rhabditina</taxon>
        <taxon>Rhabditomorpha</taxon>
        <taxon>Rhabditoidea</taxon>
        <taxon>Rhabditidae</taxon>
        <taxon>Peloderinae</taxon>
        <taxon>Caenorhabditis</taxon>
    </lineage>
</organism>
<gene>
    <name evidence="11" type="ORF">CRE_00954</name>
</gene>
<dbReference type="SUPFAM" id="SSF46785">
    <property type="entry name" value="Winged helix' DNA-binding domain"/>
    <property type="match status" value="1"/>
</dbReference>
<dbReference type="PANTHER" id="PTHR48176">
    <property type="entry name" value="DDRGK DOMAIN-CONTAINING PROTEIN 1"/>
    <property type="match status" value="1"/>
</dbReference>
<evidence type="ECO:0000313" key="11">
    <source>
        <dbReference type="EMBL" id="EFP02315.1"/>
    </source>
</evidence>
<dbReference type="InParanoid" id="E3MI16"/>
<dbReference type="InterPro" id="IPR019153">
    <property type="entry name" value="DDRGK_dom-contain"/>
</dbReference>
<sequence>MDSNQGKSSTDSPYSYGGSKNESLDPLLIGSVSVLVLALTVIIWRLLKLQWDEKAARQRTDLLLAMNEGAEDRRGANGMCPNHCEVLFKSRFVSVAGGMRRNARRRINRDEQEDGFVNHMLNDDDEMEDGEGGDQFEYDADGKKVGKRKAAKLAAKEEKRQMREYEIREREERKRREEEREKKRDEEKAKEAAEEKAEEDRLKKEREEKEHKEHEEYLAMKASFAVEEEGTDAIEGEEAENLIRDFVAYVKANKVVNIDELSAHFGLKSEEAVNRLQHFIGEGLVQGVMDDRGKFIYISDEEFAAVAKFINQRGRVSIHEIAEQSNRLIRLETPIAAE</sequence>
<dbReference type="InterPro" id="IPR050899">
    <property type="entry name" value="DDRGK_domain-containing"/>
</dbReference>
<dbReference type="eggNOG" id="KOG3054">
    <property type="taxonomic scope" value="Eukaryota"/>
</dbReference>
<keyword evidence="6" id="KW-0256">Endoplasmic reticulum</keyword>
<dbReference type="GO" id="GO:0044389">
    <property type="term" value="F:ubiquitin-like protein ligase binding"/>
    <property type="evidence" value="ECO:0007669"/>
    <property type="project" value="TreeGrafter"/>
</dbReference>
<dbReference type="SMART" id="SM01128">
    <property type="entry name" value="DDRGK"/>
    <property type="match status" value="1"/>
</dbReference>
<keyword evidence="8 10" id="KW-0472">Membrane</keyword>
<name>E3MI16_CAERE</name>
<comment type="subcellular location">
    <subcellularLocation>
        <location evidence="1">Endoplasmic reticulum membrane</location>
        <topology evidence="1">Single-pass membrane protein</topology>
    </subcellularLocation>
</comment>
<dbReference type="EMBL" id="DS268447">
    <property type="protein sequence ID" value="EFP02315.1"/>
    <property type="molecule type" value="Genomic_DNA"/>
</dbReference>
<dbReference type="FunCoup" id="E3MI16">
    <property type="interactions" value="1618"/>
</dbReference>
<protein>
    <recommendedName>
        <fullName evidence="3">DDRGK domain-containing protein 1</fullName>
    </recommendedName>
</protein>
<feature type="region of interest" description="Disordered" evidence="9">
    <location>
        <begin position="169"/>
        <end position="215"/>
    </location>
</feature>
<dbReference type="HOGENOM" id="CLU_059562_1_0_1"/>
<keyword evidence="5" id="KW-0833">Ubl conjugation pathway</keyword>
<dbReference type="AlphaFoldDB" id="E3MI16"/>
<dbReference type="Proteomes" id="UP000008281">
    <property type="component" value="Unassembled WGS sequence"/>
</dbReference>
<dbReference type="InterPro" id="IPR036388">
    <property type="entry name" value="WH-like_DNA-bd_sf"/>
</dbReference>
<proteinExistence type="inferred from homology"/>
<dbReference type="OMA" id="EFTRECN"/>
<evidence type="ECO:0000313" key="12">
    <source>
        <dbReference type="Proteomes" id="UP000008281"/>
    </source>
</evidence>
<dbReference type="GO" id="GO:0005789">
    <property type="term" value="C:endoplasmic reticulum membrane"/>
    <property type="evidence" value="ECO:0007669"/>
    <property type="project" value="UniProtKB-SubCell"/>
</dbReference>
<evidence type="ECO:0000256" key="5">
    <source>
        <dbReference type="ARBA" id="ARBA00022786"/>
    </source>
</evidence>
<feature type="transmembrane region" description="Helical" evidence="10">
    <location>
        <begin position="27"/>
        <end position="47"/>
    </location>
</feature>
<dbReference type="STRING" id="31234.E3MI16"/>
<evidence type="ECO:0000256" key="1">
    <source>
        <dbReference type="ARBA" id="ARBA00004389"/>
    </source>
</evidence>
<keyword evidence="12" id="KW-1185">Reference proteome</keyword>
<evidence type="ECO:0000256" key="4">
    <source>
        <dbReference type="ARBA" id="ARBA00022692"/>
    </source>
</evidence>
<feature type="compositionally biased region" description="Acidic residues" evidence="9">
    <location>
        <begin position="123"/>
        <end position="139"/>
    </location>
</feature>
<feature type="region of interest" description="Disordered" evidence="9">
    <location>
        <begin position="121"/>
        <end position="143"/>
    </location>
</feature>
<dbReference type="PANTHER" id="PTHR48176:SF1">
    <property type="entry name" value="DDRGK DOMAIN-CONTAINING PROTEIN 1"/>
    <property type="match status" value="1"/>
</dbReference>
<evidence type="ECO:0000256" key="6">
    <source>
        <dbReference type="ARBA" id="ARBA00022824"/>
    </source>
</evidence>
<keyword evidence="7 10" id="KW-1133">Transmembrane helix</keyword>
<dbReference type="Gene3D" id="1.10.10.10">
    <property type="entry name" value="Winged helix-like DNA-binding domain superfamily/Winged helix DNA-binding domain"/>
    <property type="match status" value="1"/>
</dbReference>
<dbReference type="InterPro" id="IPR036390">
    <property type="entry name" value="WH_DNA-bd_sf"/>
</dbReference>
<evidence type="ECO:0000256" key="2">
    <source>
        <dbReference type="ARBA" id="ARBA00009829"/>
    </source>
</evidence>